<keyword evidence="1" id="KW-0732">Signal</keyword>
<dbReference type="InterPro" id="IPR006311">
    <property type="entry name" value="TAT_signal"/>
</dbReference>
<dbReference type="EMBL" id="QENQ01000001">
    <property type="protein sequence ID" value="PVX29700.1"/>
    <property type="molecule type" value="Genomic_DNA"/>
</dbReference>
<sequence>MAGCLNRESRRDAVKILACACALATAPLLPAPANAQAATDLTAFAGNNDVKAQIRAMLAEMKPDQGFMWRPLVRDGAQIAAIEVWKKPGRPAVHPADAEYAIVLEGAGTLVSGGTLAEPQTRRADLVEGVRIVGGTTRSLAPGDVILVPAGVPHWFGITGDRLVLLGIKLPRAQ</sequence>
<evidence type="ECO:0000259" key="2">
    <source>
        <dbReference type="Pfam" id="PF00190"/>
    </source>
</evidence>
<evidence type="ECO:0000313" key="3">
    <source>
        <dbReference type="EMBL" id="PVX29700.1"/>
    </source>
</evidence>
<dbReference type="CDD" id="cd02208">
    <property type="entry name" value="cupin_RmlC-like"/>
    <property type="match status" value="1"/>
</dbReference>
<dbReference type="Pfam" id="PF00190">
    <property type="entry name" value="Cupin_1"/>
    <property type="match status" value="1"/>
</dbReference>
<evidence type="ECO:0000256" key="1">
    <source>
        <dbReference type="SAM" id="SignalP"/>
    </source>
</evidence>
<feature type="signal peptide" evidence="1">
    <location>
        <begin position="1"/>
        <end position="37"/>
    </location>
</feature>
<proteinExistence type="predicted"/>
<keyword evidence="4" id="KW-1185">Reference proteome</keyword>
<accession>A0A2U0SEE2</accession>
<dbReference type="Gene3D" id="2.60.120.10">
    <property type="entry name" value="Jelly Rolls"/>
    <property type="match status" value="1"/>
</dbReference>
<dbReference type="Proteomes" id="UP000245890">
    <property type="component" value="Unassembled WGS sequence"/>
</dbReference>
<feature type="chain" id="PRO_5015588399" evidence="1">
    <location>
        <begin position="38"/>
        <end position="174"/>
    </location>
</feature>
<comment type="caution">
    <text evidence="3">The sequence shown here is derived from an EMBL/GenBank/DDBJ whole genome shotgun (WGS) entry which is preliminary data.</text>
</comment>
<dbReference type="InterPro" id="IPR006045">
    <property type="entry name" value="Cupin_1"/>
</dbReference>
<dbReference type="InterPro" id="IPR014710">
    <property type="entry name" value="RmlC-like_jellyroll"/>
</dbReference>
<gene>
    <name evidence="3" type="ORF">DD559_10520</name>
</gene>
<organism evidence="3 4">
    <name type="scientific">Sphingomonas pokkalii</name>
    <dbReference type="NCBI Taxonomy" id="2175090"/>
    <lineage>
        <taxon>Bacteria</taxon>
        <taxon>Pseudomonadati</taxon>
        <taxon>Pseudomonadota</taxon>
        <taxon>Alphaproteobacteria</taxon>
        <taxon>Sphingomonadales</taxon>
        <taxon>Sphingomonadaceae</taxon>
        <taxon>Sphingomonas</taxon>
    </lineage>
</organism>
<dbReference type="AlphaFoldDB" id="A0A2U0SEE2"/>
<dbReference type="SUPFAM" id="SSF51182">
    <property type="entry name" value="RmlC-like cupins"/>
    <property type="match status" value="1"/>
</dbReference>
<feature type="domain" description="Cupin type-1" evidence="2">
    <location>
        <begin position="91"/>
        <end position="157"/>
    </location>
</feature>
<reference evidence="3 4" key="1">
    <citation type="submission" date="2018-05" db="EMBL/GenBank/DDBJ databases">
        <title>Description of Sphingomonas pokkalii sp nov, isolated from the rhizosphere of saline tolerant pokkali rice and its draft genome analysis.</title>
        <authorList>
            <person name="Menon R."/>
            <person name="Kumari S."/>
            <person name="Rameshkumar N."/>
        </authorList>
    </citation>
    <scope>NUCLEOTIDE SEQUENCE [LARGE SCALE GENOMIC DNA]</scope>
    <source>
        <strain evidence="3 4">L3B27</strain>
    </source>
</reference>
<name>A0A2U0SEE2_9SPHN</name>
<dbReference type="OrthoDB" id="8218752at2"/>
<dbReference type="InterPro" id="IPR011051">
    <property type="entry name" value="RmlC_Cupin_sf"/>
</dbReference>
<dbReference type="PROSITE" id="PS51318">
    <property type="entry name" value="TAT"/>
    <property type="match status" value="1"/>
</dbReference>
<protein>
    <submittedName>
        <fullName evidence="3">Cupin</fullName>
    </submittedName>
</protein>
<evidence type="ECO:0000313" key="4">
    <source>
        <dbReference type="Proteomes" id="UP000245890"/>
    </source>
</evidence>